<dbReference type="InterPro" id="IPR015683">
    <property type="entry name" value="Ionotropic_Glu_rcpt"/>
</dbReference>
<evidence type="ECO:0000256" key="9">
    <source>
        <dbReference type="ARBA" id="ARBA00023303"/>
    </source>
</evidence>
<dbReference type="GO" id="GO:0015276">
    <property type="term" value="F:ligand-gated monoatomic ion channel activity"/>
    <property type="evidence" value="ECO:0007669"/>
    <property type="project" value="InterPro"/>
</dbReference>
<dbReference type="AlphaFoldDB" id="A0A7X1B571"/>
<dbReference type="SUPFAM" id="SSF81324">
    <property type="entry name" value="Voltage-gated potassium channels"/>
    <property type="match status" value="1"/>
</dbReference>
<feature type="domain" description="Solute-binding protein family 3/N-terminal" evidence="11">
    <location>
        <begin position="23"/>
        <end position="351"/>
    </location>
</feature>
<keyword evidence="7" id="KW-0675">Receptor</keyword>
<dbReference type="GO" id="GO:0016020">
    <property type="term" value="C:membrane"/>
    <property type="evidence" value="ECO:0007669"/>
    <property type="project" value="UniProtKB-SubCell"/>
</dbReference>
<comment type="subcellular location">
    <subcellularLocation>
        <location evidence="1">Membrane</location>
        <topology evidence="1">Multi-pass membrane protein</topology>
    </subcellularLocation>
</comment>
<dbReference type="SMART" id="SM00062">
    <property type="entry name" value="PBPb"/>
    <property type="match status" value="1"/>
</dbReference>
<evidence type="ECO:0000256" key="1">
    <source>
        <dbReference type="ARBA" id="ARBA00004141"/>
    </source>
</evidence>
<gene>
    <name evidence="12" type="ORF">H5P27_01725</name>
</gene>
<keyword evidence="8" id="KW-0325">Glycoprotein</keyword>
<keyword evidence="3 10" id="KW-0812">Transmembrane</keyword>
<evidence type="ECO:0000313" key="13">
    <source>
        <dbReference type="Proteomes" id="UP000526501"/>
    </source>
</evidence>
<evidence type="ECO:0000256" key="5">
    <source>
        <dbReference type="ARBA" id="ARBA00023065"/>
    </source>
</evidence>
<evidence type="ECO:0000313" key="12">
    <source>
        <dbReference type="EMBL" id="MBC2604768.1"/>
    </source>
</evidence>
<keyword evidence="5" id="KW-0406">Ion transport</keyword>
<dbReference type="Gene3D" id="3.40.190.10">
    <property type="entry name" value="Periplasmic binding protein-like II"/>
    <property type="match status" value="2"/>
</dbReference>
<keyword evidence="13" id="KW-1185">Reference proteome</keyword>
<feature type="transmembrane region" description="Helical" evidence="10">
    <location>
        <begin position="200"/>
        <end position="221"/>
    </location>
</feature>
<reference evidence="12 13" key="1">
    <citation type="submission" date="2020-07" db="EMBL/GenBank/DDBJ databases">
        <authorList>
            <person name="Feng X."/>
        </authorList>
    </citation>
    <scope>NUCLEOTIDE SEQUENCE [LARGE SCALE GENOMIC DNA]</scope>
    <source>
        <strain evidence="12 13">JCM23202</strain>
    </source>
</reference>
<evidence type="ECO:0000256" key="6">
    <source>
        <dbReference type="ARBA" id="ARBA00023136"/>
    </source>
</evidence>
<dbReference type="Gene3D" id="1.10.287.70">
    <property type="match status" value="1"/>
</dbReference>
<feature type="transmembrane region" description="Helical" evidence="10">
    <location>
        <begin position="130"/>
        <end position="155"/>
    </location>
</feature>
<dbReference type="SUPFAM" id="SSF53850">
    <property type="entry name" value="Periplasmic binding protein-like II"/>
    <property type="match status" value="1"/>
</dbReference>
<dbReference type="EMBL" id="JACHVC010000001">
    <property type="protein sequence ID" value="MBC2604768.1"/>
    <property type="molecule type" value="Genomic_DNA"/>
</dbReference>
<sequence>MFRKYLIFIYLFLSTVYVSYSQELEVAIKETPPFAMKNSAGEWQGLSVDLWRDIAAKAGLDYTLEETDLAGMLDGVANGQYDAAISAITMNSQREERMDFSHSYYSSGLGIAVRESSDGLNWLAVAKAFFSWQFASALIGLLIILLAAGFAIWVFERKTNQEQFGGEKLKGIGDGFWWSAVTMTTVGYGDKSPVTLGGRIVALIWMFTSVIVISSFTASIATSLTVGSISDEITGASDLQGRKVGTIKSSTSVDFLDSAGAKPIAFDTMAEAFEELRNGRLKAVAYDKDLMRYQLRKSDDIKVLNLTLQPQDYAIAMNVDPEILERVNRALLETLESGRREDIKAKYDLSIQ</sequence>
<evidence type="ECO:0000256" key="10">
    <source>
        <dbReference type="SAM" id="Phobius"/>
    </source>
</evidence>
<dbReference type="Proteomes" id="UP000526501">
    <property type="component" value="Unassembled WGS sequence"/>
</dbReference>
<evidence type="ECO:0000259" key="11">
    <source>
        <dbReference type="SMART" id="SM00062"/>
    </source>
</evidence>
<dbReference type="InterPro" id="IPR001638">
    <property type="entry name" value="Solute-binding_3/MltF_N"/>
</dbReference>
<dbReference type="RefSeq" id="WP_185658655.1">
    <property type="nucleotide sequence ID" value="NZ_CAWPOO010000001.1"/>
</dbReference>
<dbReference type="PANTHER" id="PTHR18966">
    <property type="entry name" value="IONOTROPIC GLUTAMATE RECEPTOR"/>
    <property type="match status" value="1"/>
</dbReference>
<keyword evidence="4 10" id="KW-1133">Transmembrane helix</keyword>
<dbReference type="PRINTS" id="PR00169">
    <property type="entry name" value="KCHANNEL"/>
</dbReference>
<evidence type="ECO:0000256" key="2">
    <source>
        <dbReference type="ARBA" id="ARBA00022448"/>
    </source>
</evidence>
<dbReference type="Gene3D" id="1.20.5.110">
    <property type="match status" value="1"/>
</dbReference>
<protein>
    <submittedName>
        <fullName evidence="12">Transporter substrate-binding domain-containing protein</fullName>
    </submittedName>
</protein>
<dbReference type="Pfam" id="PF00060">
    <property type="entry name" value="Lig_chan"/>
    <property type="match status" value="1"/>
</dbReference>
<keyword evidence="9" id="KW-0407">Ion channel</keyword>
<proteinExistence type="predicted"/>
<evidence type="ECO:0000256" key="3">
    <source>
        <dbReference type="ARBA" id="ARBA00022692"/>
    </source>
</evidence>
<evidence type="ECO:0000256" key="4">
    <source>
        <dbReference type="ARBA" id="ARBA00022989"/>
    </source>
</evidence>
<dbReference type="InterPro" id="IPR001320">
    <property type="entry name" value="Iontro_rcpt_C"/>
</dbReference>
<organism evidence="12 13">
    <name type="scientific">Pelagicoccus albus</name>
    <dbReference type="NCBI Taxonomy" id="415222"/>
    <lineage>
        <taxon>Bacteria</taxon>
        <taxon>Pseudomonadati</taxon>
        <taxon>Verrucomicrobiota</taxon>
        <taxon>Opitutia</taxon>
        <taxon>Puniceicoccales</taxon>
        <taxon>Pelagicoccaceae</taxon>
        <taxon>Pelagicoccus</taxon>
    </lineage>
</organism>
<dbReference type="Pfam" id="PF00497">
    <property type="entry name" value="SBP_bac_3"/>
    <property type="match status" value="1"/>
</dbReference>
<keyword evidence="6 10" id="KW-0472">Membrane</keyword>
<accession>A0A7X1B571</accession>
<keyword evidence="2" id="KW-0813">Transport</keyword>
<comment type="caution">
    <text evidence="12">The sequence shown here is derived from an EMBL/GenBank/DDBJ whole genome shotgun (WGS) entry which is preliminary data.</text>
</comment>
<evidence type="ECO:0000256" key="7">
    <source>
        <dbReference type="ARBA" id="ARBA00023170"/>
    </source>
</evidence>
<name>A0A7X1B571_9BACT</name>
<evidence type="ECO:0000256" key="8">
    <source>
        <dbReference type="ARBA" id="ARBA00023180"/>
    </source>
</evidence>